<dbReference type="Proteomes" id="UP000005446">
    <property type="component" value="Unassembled WGS sequence"/>
</dbReference>
<proteinExistence type="predicted"/>
<dbReference type="EMBL" id="AGUE01000080">
    <property type="protein sequence ID" value="EHL00539.1"/>
    <property type="molecule type" value="Genomic_DNA"/>
</dbReference>
<protein>
    <submittedName>
        <fullName evidence="1">Uncharacterized protein</fullName>
    </submittedName>
</protein>
<sequence>MLRVDRSGLCNVSSSCGKQVAEPRDFLSENRQRFMKPRVNLSKLRNDFIIPQRRLL</sequence>
<dbReference type="AlphaFoldDB" id="H0EM02"/>
<dbReference type="HOGENOM" id="CLU_3014322_0_0_1"/>
<accession>H0EM02</accession>
<gene>
    <name evidence="1" type="ORF">M7I_3628</name>
</gene>
<reference evidence="1 2" key="1">
    <citation type="journal article" date="2012" name="Eukaryot. Cell">
        <title>Genome sequence of the fungus Glarea lozoyensis: the first genome sequence of a species from the Helotiaceae family.</title>
        <authorList>
            <person name="Youssar L."/>
            <person name="Gruening B.A."/>
            <person name="Erxleben A."/>
            <person name="Guenther S."/>
            <person name="Huettel W."/>
        </authorList>
    </citation>
    <scope>NUCLEOTIDE SEQUENCE [LARGE SCALE GENOMIC DNA]</scope>
    <source>
        <strain evidence="2">ATCC 74030 / MF5533</strain>
    </source>
</reference>
<dbReference type="InParanoid" id="H0EM02"/>
<organism evidence="1 2">
    <name type="scientific">Glarea lozoyensis (strain ATCC 74030 / MF5533)</name>
    <dbReference type="NCBI Taxonomy" id="1104152"/>
    <lineage>
        <taxon>Eukaryota</taxon>
        <taxon>Fungi</taxon>
        <taxon>Dikarya</taxon>
        <taxon>Ascomycota</taxon>
        <taxon>Pezizomycotina</taxon>
        <taxon>Leotiomycetes</taxon>
        <taxon>Helotiales</taxon>
        <taxon>Helotiaceae</taxon>
        <taxon>Glarea</taxon>
    </lineage>
</organism>
<evidence type="ECO:0000313" key="2">
    <source>
        <dbReference type="Proteomes" id="UP000005446"/>
    </source>
</evidence>
<keyword evidence="2" id="KW-1185">Reference proteome</keyword>
<name>H0EM02_GLAL7</name>
<comment type="caution">
    <text evidence="1">The sequence shown here is derived from an EMBL/GenBank/DDBJ whole genome shotgun (WGS) entry which is preliminary data.</text>
</comment>
<evidence type="ECO:0000313" key="1">
    <source>
        <dbReference type="EMBL" id="EHL00539.1"/>
    </source>
</evidence>